<dbReference type="RefSeq" id="WP_310057090.1">
    <property type="nucleotide sequence ID" value="NZ_JAVDVY010000001.1"/>
</dbReference>
<evidence type="ECO:0000256" key="3">
    <source>
        <dbReference type="ARBA" id="ARBA00022729"/>
    </source>
</evidence>
<evidence type="ECO:0000313" key="7">
    <source>
        <dbReference type="Proteomes" id="UP001251524"/>
    </source>
</evidence>
<comment type="subunit">
    <text evidence="1">Monomer.</text>
</comment>
<proteinExistence type="predicted"/>
<name>A0ABU1W614_9GAMM</name>
<dbReference type="Gene3D" id="2.50.20.10">
    <property type="entry name" value="Lipoprotein localisation LolA/LolB/LppX"/>
    <property type="match status" value="1"/>
</dbReference>
<dbReference type="InterPro" id="IPR004564">
    <property type="entry name" value="OM_lipoprot_carrier_LolA-like"/>
</dbReference>
<dbReference type="Pfam" id="PF03548">
    <property type="entry name" value="LolA"/>
    <property type="match status" value="1"/>
</dbReference>
<keyword evidence="7" id="KW-1185">Reference proteome</keyword>
<reference evidence="6 7" key="1">
    <citation type="submission" date="2023-07" db="EMBL/GenBank/DDBJ databases">
        <title>Sorghum-associated microbial communities from plants grown in Nebraska, USA.</title>
        <authorList>
            <person name="Schachtman D."/>
        </authorList>
    </citation>
    <scope>NUCLEOTIDE SEQUENCE [LARGE SCALE GENOMIC DNA]</scope>
    <source>
        <strain evidence="6 7">BE198</strain>
    </source>
</reference>
<dbReference type="EMBL" id="JAVDVY010000001">
    <property type="protein sequence ID" value="MDR7133011.1"/>
    <property type="molecule type" value="Genomic_DNA"/>
</dbReference>
<keyword evidence="6" id="KW-0449">Lipoprotein</keyword>
<dbReference type="CDD" id="cd16325">
    <property type="entry name" value="LolA"/>
    <property type="match status" value="1"/>
</dbReference>
<dbReference type="InterPro" id="IPR029046">
    <property type="entry name" value="LolA/LolB/LppX"/>
</dbReference>
<evidence type="ECO:0000256" key="4">
    <source>
        <dbReference type="ARBA" id="ARBA00022927"/>
    </source>
</evidence>
<sequence length="213" mass="23443">MIRAACGGLRTIALAALLLPGAASAQARSGDGLSAVQQRVAQVSVLRGEFTQEKRIEGFKNPLRSQGRFLLARDKGVVWTTLKPFPSEVVLTRDRILSRQRDGSTRVELDARQQPALRAVNEMMFALMSGDVKALTGRFEAQPQLLPNNGWKLVLKPKPGAVAQAFNSITLEGDRYVRRVGIDERNGDTTQLQFSGMTETPARLTADEVHRFD</sequence>
<feature type="signal peptide" evidence="5">
    <location>
        <begin position="1"/>
        <end position="25"/>
    </location>
</feature>
<keyword evidence="4" id="KW-0653">Protein transport</keyword>
<keyword evidence="2" id="KW-0813">Transport</keyword>
<dbReference type="SUPFAM" id="SSF89392">
    <property type="entry name" value="Prokaryotic lipoproteins and lipoprotein localization factors"/>
    <property type="match status" value="1"/>
</dbReference>
<evidence type="ECO:0000256" key="1">
    <source>
        <dbReference type="ARBA" id="ARBA00011245"/>
    </source>
</evidence>
<feature type="chain" id="PRO_5045331377" evidence="5">
    <location>
        <begin position="26"/>
        <end position="213"/>
    </location>
</feature>
<protein>
    <submittedName>
        <fullName evidence="6">Outer membrane lipoprotein-sorting protein</fullName>
    </submittedName>
</protein>
<evidence type="ECO:0000313" key="6">
    <source>
        <dbReference type="EMBL" id="MDR7133011.1"/>
    </source>
</evidence>
<comment type="caution">
    <text evidence="6">The sequence shown here is derived from an EMBL/GenBank/DDBJ whole genome shotgun (WGS) entry which is preliminary data.</text>
</comment>
<evidence type="ECO:0000256" key="5">
    <source>
        <dbReference type="SAM" id="SignalP"/>
    </source>
</evidence>
<gene>
    <name evidence="6" type="ORF">J2X06_000195</name>
</gene>
<evidence type="ECO:0000256" key="2">
    <source>
        <dbReference type="ARBA" id="ARBA00022448"/>
    </source>
</evidence>
<accession>A0ABU1W614</accession>
<keyword evidence="3 5" id="KW-0732">Signal</keyword>
<organism evidence="6 7">
    <name type="scientific">Lysobacter niastensis</name>
    <dbReference type="NCBI Taxonomy" id="380629"/>
    <lineage>
        <taxon>Bacteria</taxon>
        <taxon>Pseudomonadati</taxon>
        <taxon>Pseudomonadota</taxon>
        <taxon>Gammaproteobacteria</taxon>
        <taxon>Lysobacterales</taxon>
        <taxon>Lysobacteraceae</taxon>
        <taxon>Lysobacter</taxon>
    </lineage>
</organism>
<dbReference type="Proteomes" id="UP001251524">
    <property type="component" value="Unassembled WGS sequence"/>
</dbReference>